<dbReference type="Pfam" id="PF07494">
    <property type="entry name" value="Reg_prop"/>
    <property type="match status" value="2"/>
</dbReference>
<keyword evidence="2" id="KW-0732">Signal</keyword>
<dbReference type="PANTHER" id="PTHR34220">
    <property type="entry name" value="SENSOR HISTIDINE KINASE YPDA"/>
    <property type="match status" value="1"/>
</dbReference>
<keyword evidence="1" id="KW-1133">Transmembrane helix</keyword>
<dbReference type="InterPro" id="IPR010559">
    <property type="entry name" value="Sig_transdc_His_kin_internal"/>
</dbReference>
<sequence length="978" mass="109415">MKALLSLIVCLAFFPIVSLAQEYSYAHYGIAEGLAGSTVYCITQDKDGFIWTGTETGVSRFDGSHFKNFTTKDGLPDLEVVQLFADSRGRVWMAPLRKSICYYYQGRIHTEQNDSVLGHIRLDGNLWGFAEDAAGNILLQEKNVLHILGADGSLTDVDSLDGAPVSNCFAVSASTSGGFLAEINGKIVEFSGNKCLHSMRIPYVGSRSNDFALSSGTVVWNERGLAYNILSFGKKRIIRQAWDKQHHRSIAFTAIGDSLVYSNELDGSHEYNIRTGQTRTYLPGIAVSRVFKDASGDLWFTTMGAGLYRLISNDVRSISFTVERTEKATVTALARVGHELWVGDNHNYIFRLSLPGLTLREQHLYFPFKPERILIIDTTKDGKILAGGDGGVQEDTRDLRPVGDIFGGGLKSLTWMNERTVLATYSWGAGTFDLPLTRNARMKDTLLKGRATIAFYTHDTIYLGTMDGLYRLVKGRPRVFLGDGVPFLRNRISAIVKAEDGTLWIGSYDDAGIIGYKNGREVAALTRQQGLTSDICRCLQVHNNILWVGTDKGLNRVELDKPGYPITRYTSRDGLASDMINTVLADSSRIYVGTSEGLSYFDEQKPVNSEGCRLHLLSVMNSGRERIVDTADLVIPYRDKHLRLEFAGISYRSAGDITYRYRMLGLDSTWRETKENTLDYPELPSGEYEWQLIAVNKFGNWSRMLQLPVTVDIQWWKKPWFVVGAWLLSLVLSWLLVSSRIRIIRRRQREKEGLLQRMSDLESTALKSQMNPHFIFNCLTSIQLLNLSGDTGGSNQYITGLAKLIRMTLHNSSRTFVSIGDEVDYLSSYLSLEKMRFKEKIDYEIVVDTSIHPGVVLIPPMLIQPFVENALKHGLAHKVDGKGFISIRMRIADDRIVIVIEDNGVGRKEAAARPKSAEWKEYPSRGLSLTEDRIGIMNKLYAGDAGIEVTDLQDSDGSPAGTRVTLRLPIFYGRPQLS</sequence>
<dbReference type="SUPFAM" id="SSF55874">
    <property type="entry name" value="ATPase domain of HSP90 chaperone/DNA topoisomerase II/histidine kinase"/>
    <property type="match status" value="1"/>
</dbReference>
<dbReference type="SUPFAM" id="SSF63829">
    <property type="entry name" value="Calcium-dependent phosphotriesterase"/>
    <property type="match status" value="3"/>
</dbReference>
<feature type="domain" description="Signal transduction histidine kinase internal region" evidence="3">
    <location>
        <begin position="762"/>
        <end position="841"/>
    </location>
</feature>
<reference evidence="5" key="1">
    <citation type="journal article" date="2014" name="Int. J. Syst. Evol. Microbiol.">
        <title>Complete genome sequence of Corynebacterium casei LMG S-19264T (=DSM 44701T), isolated from a smear-ripened cheese.</title>
        <authorList>
            <consortium name="US DOE Joint Genome Institute (JGI-PGF)"/>
            <person name="Walter F."/>
            <person name="Albersmeier A."/>
            <person name="Kalinowski J."/>
            <person name="Ruckert C."/>
        </authorList>
    </citation>
    <scope>NUCLEOTIDE SEQUENCE</scope>
    <source>
        <strain evidence="5">CGMCC 1.15448</strain>
    </source>
</reference>
<accession>A0A8J2XQJ5</accession>
<dbReference type="AlphaFoldDB" id="A0A8J2XQJ5"/>
<dbReference type="InterPro" id="IPR011123">
    <property type="entry name" value="Y_Y_Y"/>
</dbReference>
<gene>
    <name evidence="5" type="ORF">GCM10011511_16310</name>
</gene>
<comment type="caution">
    <text evidence="5">The sequence shown here is derived from an EMBL/GenBank/DDBJ whole genome shotgun (WGS) entry which is preliminary data.</text>
</comment>
<dbReference type="EMBL" id="BMJC01000002">
    <property type="protein sequence ID" value="GGA93758.1"/>
    <property type="molecule type" value="Genomic_DNA"/>
</dbReference>
<evidence type="ECO:0000313" key="6">
    <source>
        <dbReference type="Proteomes" id="UP000607559"/>
    </source>
</evidence>
<dbReference type="InterPro" id="IPR050640">
    <property type="entry name" value="Bact_2-comp_sensor_kinase"/>
</dbReference>
<dbReference type="PANTHER" id="PTHR34220:SF7">
    <property type="entry name" value="SENSOR HISTIDINE KINASE YPDA"/>
    <property type="match status" value="1"/>
</dbReference>
<dbReference type="Gene3D" id="2.130.10.10">
    <property type="entry name" value="YVTN repeat-like/Quinoprotein amine dehydrogenase"/>
    <property type="match status" value="3"/>
</dbReference>
<feature type="chain" id="PRO_5035173913" description="Signal transduction histidine kinase internal region domain-containing protein" evidence="2">
    <location>
        <begin position="21"/>
        <end position="978"/>
    </location>
</feature>
<dbReference type="InterPro" id="IPR015943">
    <property type="entry name" value="WD40/YVTN_repeat-like_dom_sf"/>
</dbReference>
<dbReference type="InterPro" id="IPR036890">
    <property type="entry name" value="HATPase_C_sf"/>
</dbReference>
<dbReference type="Proteomes" id="UP000607559">
    <property type="component" value="Unassembled WGS sequence"/>
</dbReference>
<dbReference type="Pfam" id="PF07495">
    <property type="entry name" value="Y_Y_Y"/>
    <property type="match status" value="1"/>
</dbReference>
<protein>
    <recommendedName>
        <fullName evidence="7">Signal transduction histidine kinase internal region domain-containing protein</fullName>
    </recommendedName>
</protein>
<name>A0A8J2XQJ5_9BACT</name>
<evidence type="ECO:0000259" key="4">
    <source>
        <dbReference type="Pfam" id="PF07495"/>
    </source>
</evidence>
<dbReference type="GO" id="GO:0016020">
    <property type="term" value="C:membrane"/>
    <property type="evidence" value="ECO:0007669"/>
    <property type="project" value="InterPro"/>
</dbReference>
<evidence type="ECO:0000256" key="1">
    <source>
        <dbReference type="SAM" id="Phobius"/>
    </source>
</evidence>
<dbReference type="Pfam" id="PF06580">
    <property type="entry name" value="His_kinase"/>
    <property type="match status" value="1"/>
</dbReference>
<keyword evidence="1" id="KW-0812">Transmembrane</keyword>
<evidence type="ECO:0000256" key="2">
    <source>
        <dbReference type="SAM" id="SignalP"/>
    </source>
</evidence>
<reference evidence="5" key="2">
    <citation type="submission" date="2020-09" db="EMBL/GenBank/DDBJ databases">
        <authorList>
            <person name="Sun Q."/>
            <person name="Zhou Y."/>
        </authorList>
    </citation>
    <scope>NUCLEOTIDE SEQUENCE</scope>
    <source>
        <strain evidence="5">CGMCC 1.15448</strain>
    </source>
</reference>
<feature type="transmembrane region" description="Helical" evidence="1">
    <location>
        <begin position="720"/>
        <end position="737"/>
    </location>
</feature>
<feature type="signal peptide" evidence="2">
    <location>
        <begin position="1"/>
        <end position="20"/>
    </location>
</feature>
<dbReference type="InterPro" id="IPR011110">
    <property type="entry name" value="Reg_prop"/>
</dbReference>
<dbReference type="Gene3D" id="2.60.40.10">
    <property type="entry name" value="Immunoglobulins"/>
    <property type="match status" value="1"/>
</dbReference>
<keyword evidence="1" id="KW-0472">Membrane</keyword>
<organism evidence="5 6">
    <name type="scientific">Puia dinghuensis</name>
    <dbReference type="NCBI Taxonomy" id="1792502"/>
    <lineage>
        <taxon>Bacteria</taxon>
        <taxon>Pseudomonadati</taxon>
        <taxon>Bacteroidota</taxon>
        <taxon>Chitinophagia</taxon>
        <taxon>Chitinophagales</taxon>
        <taxon>Chitinophagaceae</taxon>
        <taxon>Puia</taxon>
    </lineage>
</organism>
<dbReference type="InterPro" id="IPR013783">
    <property type="entry name" value="Ig-like_fold"/>
</dbReference>
<keyword evidence="6" id="KW-1185">Reference proteome</keyword>
<feature type="domain" description="Two component regulator three Y" evidence="4">
    <location>
        <begin position="651"/>
        <end position="703"/>
    </location>
</feature>
<dbReference type="Gene3D" id="3.30.565.10">
    <property type="entry name" value="Histidine kinase-like ATPase, C-terminal domain"/>
    <property type="match status" value="1"/>
</dbReference>
<evidence type="ECO:0000313" key="5">
    <source>
        <dbReference type="EMBL" id="GGA93758.1"/>
    </source>
</evidence>
<dbReference type="GO" id="GO:0000155">
    <property type="term" value="F:phosphorelay sensor kinase activity"/>
    <property type="evidence" value="ECO:0007669"/>
    <property type="project" value="InterPro"/>
</dbReference>
<proteinExistence type="predicted"/>
<evidence type="ECO:0000259" key="3">
    <source>
        <dbReference type="Pfam" id="PF06580"/>
    </source>
</evidence>
<evidence type="ECO:0008006" key="7">
    <source>
        <dbReference type="Google" id="ProtNLM"/>
    </source>
</evidence>